<organism evidence="1">
    <name type="scientific">Polynucleobacter yangtzensis</name>
    <dbReference type="NCBI Taxonomy" id="1743159"/>
    <lineage>
        <taxon>Bacteria</taxon>
        <taxon>Pseudomonadati</taxon>
        <taxon>Pseudomonadota</taxon>
        <taxon>Betaproteobacteria</taxon>
        <taxon>Burkholderiales</taxon>
        <taxon>Burkholderiaceae</taxon>
        <taxon>Polynucleobacter</taxon>
    </lineage>
</organism>
<protein>
    <submittedName>
        <fullName evidence="1">Uncharacterized protein</fullName>
    </submittedName>
</protein>
<dbReference type="EMBL" id="AP026973">
    <property type="protein sequence ID" value="BDT77881.1"/>
    <property type="molecule type" value="Genomic_DNA"/>
</dbReference>
<accession>A0A9C7FIP5</accession>
<gene>
    <name evidence="1" type="ORF">PKF023_16840</name>
</gene>
<sequence>MNKPNRHPSELTDVEIESCIDGSSDVGMIRTILEDDDIITKDGLVDEDEFGSAFAFNIEGFISEPEDSPEWEEVNQVNLDWGKSIAENINDLICE</sequence>
<dbReference type="Proteomes" id="UP001211097">
    <property type="component" value="Chromosome"/>
</dbReference>
<dbReference type="AlphaFoldDB" id="A0A9C7FIP5"/>
<proteinExistence type="predicted"/>
<dbReference type="RefSeq" id="WP_281742360.1">
    <property type="nucleotide sequence ID" value="NZ_AP026973.1"/>
</dbReference>
<name>A0A9C7FIP5_9BURK</name>
<dbReference type="KEGG" id="pyt:PKF023_16840"/>
<reference evidence="1" key="1">
    <citation type="submission" date="2022-11" db="EMBL/GenBank/DDBJ databases">
        <title>Complete Genome Sequences of three Polynucleobacter sp. Subcluster PnecC Strains KF022, KF023, and KF032 Isolated from a Shallow Eutrophic Lake in Japan.</title>
        <authorList>
            <person name="Ogata Y."/>
            <person name="Watanabe K."/>
            <person name="Takemine S."/>
            <person name="Shindo C."/>
            <person name="Kurokawa R."/>
            <person name="Suda W."/>
        </authorList>
    </citation>
    <scope>NUCLEOTIDE SEQUENCE</scope>
    <source>
        <strain evidence="1">KF023</strain>
    </source>
</reference>
<evidence type="ECO:0000313" key="1">
    <source>
        <dbReference type="EMBL" id="BDT77881.1"/>
    </source>
</evidence>